<evidence type="ECO:0000256" key="1">
    <source>
        <dbReference type="ARBA" id="ARBA00007435"/>
    </source>
</evidence>
<keyword evidence="4" id="KW-1185">Reference proteome</keyword>
<dbReference type="PANTHER" id="PTHR34477">
    <property type="entry name" value="UPF0213 PROTEIN YHBQ"/>
    <property type="match status" value="1"/>
</dbReference>
<proteinExistence type="inferred from homology"/>
<feature type="domain" description="GIY-YIG" evidence="2">
    <location>
        <begin position="8"/>
        <end position="84"/>
    </location>
</feature>
<comment type="caution">
    <text evidence="3">The sequence shown here is derived from an EMBL/GenBank/DDBJ whole genome shotgun (WGS) entry which is preliminary data.</text>
</comment>
<dbReference type="InterPro" id="IPR050190">
    <property type="entry name" value="UPF0213_domain"/>
</dbReference>
<dbReference type="Gene3D" id="3.40.1440.10">
    <property type="entry name" value="GIY-YIG endonuclease"/>
    <property type="match status" value="1"/>
</dbReference>
<dbReference type="SMART" id="SM00465">
    <property type="entry name" value="GIYc"/>
    <property type="match status" value="1"/>
</dbReference>
<dbReference type="EMBL" id="JARUHG010000001">
    <property type="protein sequence ID" value="MDR0182296.1"/>
    <property type="molecule type" value="Genomic_DNA"/>
</dbReference>
<reference evidence="3 4" key="1">
    <citation type="submission" date="2023-04" db="EMBL/GenBank/DDBJ databases">
        <title>Lysobacter sp. strain UC isolated from soil sample.</title>
        <authorList>
            <person name="Choksket S."/>
            <person name="Harshvardhan F."/>
            <person name="Rana R."/>
            <person name="Patil P.B."/>
            <person name="Korpole S."/>
        </authorList>
    </citation>
    <scope>NUCLEOTIDE SEQUENCE [LARGE SCALE GENOMIC DNA]</scope>
    <source>
        <strain evidence="3 4">UC</strain>
    </source>
</reference>
<dbReference type="SUPFAM" id="SSF82771">
    <property type="entry name" value="GIY-YIG endonuclease"/>
    <property type="match status" value="1"/>
</dbReference>
<dbReference type="InterPro" id="IPR000305">
    <property type="entry name" value="GIY-YIG_endonuc"/>
</dbReference>
<dbReference type="InterPro" id="IPR035901">
    <property type="entry name" value="GIY-YIG_endonuc_sf"/>
</dbReference>
<evidence type="ECO:0000313" key="3">
    <source>
        <dbReference type="EMBL" id="MDR0182296.1"/>
    </source>
</evidence>
<sequence>MTEVGMSRQPCVYILASQRNGTLYVGVTSDLPRRIHQHRTKCVSGFTRRYGVRRLVWFERHECMPAAITREKRIKRWRRAWKLQLIESTNPRWLDLYPDIL</sequence>
<evidence type="ECO:0000259" key="2">
    <source>
        <dbReference type="PROSITE" id="PS50164"/>
    </source>
</evidence>
<name>A0ABU1CAS4_9GAMM</name>
<gene>
    <name evidence="3" type="ORF">P8609_04825</name>
</gene>
<dbReference type="Proteomes" id="UP001233535">
    <property type="component" value="Unassembled WGS sequence"/>
</dbReference>
<accession>A0ABU1CAS4</accession>
<dbReference type="PANTHER" id="PTHR34477:SF5">
    <property type="entry name" value="BSL5627 PROTEIN"/>
    <property type="match status" value="1"/>
</dbReference>
<evidence type="ECO:0000313" key="4">
    <source>
        <dbReference type="Proteomes" id="UP001233535"/>
    </source>
</evidence>
<comment type="similarity">
    <text evidence="1">Belongs to the UPF0213 family.</text>
</comment>
<dbReference type="CDD" id="cd10448">
    <property type="entry name" value="GIY-YIG_unchar_3"/>
    <property type="match status" value="1"/>
</dbReference>
<dbReference type="PROSITE" id="PS50164">
    <property type="entry name" value="GIY_YIG"/>
    <property type="match status" value="1"/>
</dbReference>
<dbReference type="Pfam" id="PF01541">
    <property type="entry name" value="GIY-YIG"/>
    <property type="match status" value="1"/>
</dbReference>
<organism evidence="3 4">
    <name type="scientific">Lysobacter arvi</name>
    <dbReference type="NCBI Taxonomy" id="3038776"/>
    <lineage>
        <taxon>Bacteria</taxon>
        <taxon>Pseudomonadati</taxon>
        <taxon>Pseudomonadota</taxon>
        <taxon>Gammaproteobacteria</taxon>
        <taxon>Lysobacterales</taxon>
        <taxon>Lysobacteraceae</taxon>
        <taxon>Lysobacter</taxon>
    </lineage>
</organism>
<protein>
    <submittedName>
        <fullName evidence="3">GIY-YIG nuclease family protein</fullName>
    </submittedName>
</protein>